<feature type="chain" id="PRO_5018601796" description="Matrin-type domain-containing protein" evidence="7">
    <location>
        <begin position="22"/>
        <end position="200"/>
    </location>
</feature>
<feature type="compositionally biased region" description="Basic and acidic residues" evidence="6">
    <location>
        <begin position="180"/>
        <end position="189"/>
    </location>
</feature>
<keyword evidence="3" id="KW-0863">Zinc-finger</keyword>
<dbReference type="Proteomes" id="UP000261580">
    <property type="component" value="Unassembled WGS sequence"/>
</dbReference>
<dbReference type="GO" id="GO:0003676">
    <property type="term" value="F:nucleic acid binding"/>
    <property type="evidence" value="ECO:0007669"/>
    <property type="project" value="InterPro"/>
</dbReference>
<dbReference type="GeneTree" id="ENSGT00940000168028"/>
<dbReference type="OMA" id="FLNACAC"/>
<dbReference type="SMART" id="SM00451">
    <property type="entry name" value="ZnF_U1"/>
    <property type="match status" value="1"/>
</dbReference>
<dbReference type="AlphaFoldDB" id="A0A3Q4HIR2"/>
<evidence type="ECO:0000313" key="10">
    <source>
        <dbReference type="Proteomes" id="UP000261580"/>
    </source>
</evidence>
<feature type="compositionally biased region" description="Polar residues" evidence="6">
    <location>
        <begin position="117"/>
        <end position="133"/>
    </location>
</feature>
<evidence type="ECO:0000256" key="5">
    <source>
        <dbReference type="ARBA" id="ARBA00023242"/>
    </source>
</evidence>
<evidence type="ECO:0000256" key="2">
    <source>
        <dbReference type="ARBA" id="ARBA00022723"/>
    </source>
</evidence>
<feature type="signal peptide" evidence="7">
    <location>
        <begin position="1"/>
        <end position="21"/>
    </location>
</feature>
<dbReference type="Ensembl" id="ENSNBRT00000023922.1">
    <property type="protein sequence ID" value="ENSNBRP00000023310.1"/>
    <property type="gene ID" value="ENSNBRG00000017844.1"/>
</dbReference>
<feature type="domain" description="Matrin-type" evidence="8">
    <location>
        <begin position="147"/>
        <end position="178"/>
    </location>
</feature>
<evidence type="ECO:0000313" key="9">
    <source>
        <dbReference type="Ensembl" id="ENSNBRP00000023310.1"/>
    </source>
</evidence>
<keyword evidence="4" id="KW-0862">Zinc</keyword>
<feature type="compositionally biased region" description="Basic and acidic residues" evidence="6">
    <location>
        <begin position="34"/>
        <end position="67"/>
    </location>
</feature>
<feature type="region of interest" description="Disordered" evidence="6">
    <location>
        <begin position="88"/>
        <end position="133"/>
    </location>
</feature>
<feature type="region of interest" description="Disordered" evidence="6">
    <location>
        <begin position="25"/>
        <end position="70"/>
    </location>
</feature>
<organism evidence="9 10">
    <name type="scientific">Neolamprologus brichardi</name>
    <name type="common">Fairy cichlid</name>
    <name type="synonym">Lamprologus brichardi</name>
    <dbReference type="NCBI Taxonomy" id="32507"/>
    <lineage>
        <taxon>Eukaryota</taxon>
        <taxon>Metazoa</taxon>
        <taxon>Chordata</taxon>
        <taxon>Craniata</taxon>
        <taxon>Vertebrata</taxon>
        <taxon>Euteleostomi</taxon>
        <taxon>Actinopterygii</taxon>
        <taxon>Neopterygii</taxon>
        <taxon>Teleostei</taxon>
        <taxon>Neoteleostei</taxon>
        <taxon>Acanthomorphata</taxon>
        <taxon>Ovalentaria</taxon>
        <taxon>Cichlomorphae</taxon>
        <taxon>Cichliformes</taxon>
        <taxon>Cichlidae</taxon>
        <taxon>African cichlids</taxon>
        <taxon>Pseudocrenilabrinae</taxon>
        <taxon>Lamprologini</taxon>
        <taxon>Neolamprologus</taxon>
    </lineage>
</organism>
<dbReference type="STRING" id="32507.ENSNBRP00000023310"/>
<evidence type="ECO:0000256" key="4">
    <source>
        <dbReference type="ARBA" id="ARBA00022833"/>
    </source>
</evidence>
<dbReference type="PROSITE" id="PS50171">
    <property type="entry name" value="ZF_MATRIN"/>
    <property type="match status" value="1"/>
</dbReference>
<keyword evidence="2" id="KW-0479">Metal-binding</keyword>
<evidence type="ECO:0000256" key="7">
    <source>
        <dbReference type="SAM" id="SignalP"/>
    </source>
</evidence>
<proteinExistence type="predicted"/>
<reference evidence="9" key="1">
    <citation type="submission" date="2025-08" db="UniProtKB">
        <authorList>
            <consortium name="Ensembl"/>
        </authorList>
    </citation>
    <scope>IDENTIFICATION</scope>
</reference>
<feature type="compositionally biased region" description="Polar residues" evidence="6">
    <location>
        <begin position="190"/>
        <end position="200"/>
    </location>
</feature>
<dbReference type="InterPro" id="IPR003604">
    <property type="entry name" value="Matrin/U1-like-C_Znf_C2H2"/>
</dbReference>
<keyword evidence="10" id="KW-1185">Reference proteome</keyword>
<dbReference type="Bgee" id="ENSNBRG00000017844">
    <property type="expression patterns" value="Expressed in blood and 7 other cell types or tissues"/>
</dbReference>
<keyword evidence="5" id="KW-0539">Nucleus</keyword>
<evidence type="ECO:0000256" key="1">
    <source>
        <dbReference type="ARBA" id="ARBA00004123"/>
    </source>
</evidence>
<evidence type="ECO:0000256" key="3">
    <source>
        <dbReference type="ARBA" id="ARBA00022771"/>
    </source>
</evidence>
<evidence type="ECO:0000256" key="6">
    <source>
        <dbReference type="SAM" id="MobiDB-lite"/>
    </source>
</evidence>
<name>A0A3Q4HIR2_NEOBR</name>
<reference evidence="9" key="2">
    <citation type="submission" date="2025-09" db="UniProtKB">
        <authorList>
            <consortium name="Ensembl"/>
        </authorList>
    </citation>
    <scope>IDENTIFICATION</scope>
</reference>
<accession>A0A3Q4HIR2</accession>
<dbReference type="InterPro" id="IPR000690">
    <property type="entry name" value="Matrin/U1-C_Znf_C2H2"/>
</dbReference>
<sequence length="200" mass="21979">MYIYSFLEIQLFLNACACVHLQDPPANGQAKQTSADREEAAHSSGSPEERIDKHGDGDANKMTGREETAEEVLEACKDGNVEKDELTVCDSAPENQLEADTTGTSGIDVKTTEESKVSASEAEQTPTESHSVCPSTGLEFLVPKTGFFCKVCARFFSGSKEAEISHCKTRKHYETLQVEHAEQEKERNELQGTSRTNTQI</sequence>
<keyword evidence="7" id="KW-0732">Signal</keyword>
<feature type="region of interest" description="Disordered" evidence="6">
    <location>
        <begin position="180"/>
        <end position="200"/>
    </location>
</feature>
<evidence type="ECO:0000259" key="8">
    <source>
        <dbReference type="PROSITE" id="PS50171"/>
    </source>
</evidence>
<dbReference type="GO" id="GO:0005634">
    <property type="term" value="C:nucleus"/>
    <property type="evidence" value="ECO:0007669"/>
    <property type="project" value="UniProtKB-SubCell"/>
</dbReference>
<protein>
    <recommendedName>
        <fullName evidence="8">Matrin-type domain-containing protein</fullName>
    </recommendedName>
</protein>
<dbReference type="GO" id="GO:0008270">
    <property type="term" value="F:zinc ion binding"/>
    <property type="evidence" value="ECO:0007669"/>
    <property type="project" value="UniProtKB-KW"/>
</dbReference>
<comment type="subcellular location">
    <subcellularLocation>
        <location evidence="1">Nucleus</location>
    </subcellularLocation>
</comment>